<dbReference type="InterPro" id="IPR024524">
    <property type="entry name" value="DUF3800"/>
</dbReference>
<evidence type="ECO:0000313" key="1">
    <source>
        <dbReference type="EMBL" id="OFI34795.1"/>
    </source>
</evidence>
<dbReference type="EMBL" id="MJIC01000010">
    <property type="protein sequence ID" value="OFI34795.1"/>
    <property type="molecule type" value="Genomic_DNA"/>
</dbReference>
<name>A0A1E8FFS1_9ALTE</name>
<reference evidence="1 2" key="1">
    <citation type="submission" date="2016-09" db="EMBL/GenBank/DDBJ databases">
        <title>Alteromonas lipolytica, a new species isolated from sea water.</title>
        <authorList>
            <person name="Wu Y.-H."/>
            <person name="Cheng H."/>
            <person name="Xu X.-W."/>
        </authorList>
    </citation>
    <scope>NUCLEOTIDE SEQUENCE [LARGE SCALE GENOMIC DNA]</scope>
    <source>
        <strain evidence="1 2">JW12</strain>
    </source>
</reference>
<dbReference type="AlphaFoldDB" id="A0A1E8FFS1"/>
<gene>
    <name evidence="1" type="ORF">BFC17_14555</name>
</gene>
<dbReference type="RefSeq" id="WP_070175713.1">
    <property type="nucleotide sequence ID" value="NZ_BMJR01000001.1"/>
</dbReference>
<protein>
    <recommendedName>
        <fullName evidence="3">DUF3800 domain-containing protein</fullName>
    </recommendedName>
</protein>
<evidence type="ECO:0008006" key="3">
    <source>
        <dbReference type="Google" id="ProtNLM"/>
    </source>
</evidence>
<dbReference type="Pfam" id="PF12686">
    <property type="entry name" value="DUF3800"/>
    <property type="match status" value="1"/>
</dbReference>
<sequence length="370" mass="43272">MDISFLRSRIIELGRLQGVDDTYTFFYDETNNVRRLYLTDCGLNVNQPNNFILAGIACRGVSHDSDFDSLFDSLKLQKTAKELKLHQIAKGSFLDMLKSKKLKQVLEWLDVQQYYIHYFNLNVLYWSIIDILDSIIGEANNPLFIRYHLQLKSDFYEIALLNSAEFLKKLADFNYPDVSKEKRDEFCLWTILLSEQHSDVLPVQRSKMLTDLLKTSLTLEELPYISGGHGKELIDDFLVYYLQKLYIFKNSRHIFDEEEHIEQLIAGFPMEYGIKPIMNHQFVKSHHCRGVQVSDVVAGFLGKYFNYLKDTNNEQLMLDLDSLTEYQLATFKALNRILTTSDETSRGFFTVVNTEAERQRHYFVCEKVGY</sequence>
<dbReference type="OrthoDB" id="7541663at2"/>
<proteinExistence type="predicted"/>
<keyword evidence="2" id="KW-1185">Reference proteome</keyword>
<dbReference type="Proteomes" id="UP000176037">
    <property type="component" value="Unassembled WGS sequence"/>
</dbReference>
<comment type="caution">
    <text evidence="1">The sequence shown here is derived from an EMBL/GenBank/DDBJ whole genome shotgun (WGS) entry which is preliminary data.</text>
</comment>
<evidence type="ECO:0000313" key="2">
    <source>
        <dbReference type="Proteomes" id="UP000176037"/>
    </source>
</evidence>
<organism evidence="1 2">
    <name type="scientific">Alteromonas lipolytica</name>
    <dbReference type="NCBI Taxonomy" id="1856405"/>
    <lineage>
        <taxon>Bacteria</taxon>
        <taxon>Pseudomonadati</taxon>
        <taxon>Pseudomonadota</taxon>
        <taxon>Gammaproteobacteria</taxon>
        <taxon>Alteromonadales</taxon>
        <taxon>Alteromonadaceae</taxon>
        <taxon>Alteromonas/Salinimonas group</taxon>
        <taxon>Alteromonas</taxon>
    </lineage>
</organism>
<accession>A0A1E8FFS1</accession>